<accession>A0A2T4A3P2</accession>
<evidence type="ECO:0000313" key="3">
    <source>
        <dbReference type="Proteomes" id="UP000241690"/>
    </source>
</evidence>
<proteinExistence type="predicted"/>
<name>A0A2T4A3P2_TRIHA</name>
<dbReference type="GeneID" id="36622161"/>
<feature type="region of interest" description="Disordered" evidence="1">
    <location>
        <begin position="8"/>
        <end position="40"/>
    </location>
</feature>
<protein>
    <submittedName>
        <fullName evidence="2">Uncharacterized protein</fullName>
    </submittedName>
</protein>
<keyword evidence="3" id="KW-1185">Reference proteome</keyword>
<evidence type="ECO:0000256" key="1">
    <source>
        <dbReference type="SAM" id="MobiDB-lite"/>
    </source>
</evidence>
<evidence type="ECO:0000313" key="2">
    <source>
        <dbReference type="EMBL" id="PTB51692.1"/>
    </source>
</evidence>
<dbReference type="EMBL" id="KZ679685">
    <property type="protein sequence ID" value="PTB51692.1"/>
    <property type="molecule type" value="Genomic_DNA"/>
</dbReference>
<dbReference type="Proteomes" id="UP000241690">
    <property type="component" value="Unassembled WGS sequence"/>
</dbReference>
<dbReference type="RefSeq" id="XP_024771369.1">
    <property type="nucleotide sequence ID" value="XM_024913599.1"/>
</dbReference>
<gene>
    <name evidence="2" type="ORF">M431DRAFT_225413</name>
</gene>
<reference evidence="2 3" key="1">
    <citation type="submission" date="2016-07" db="EMBL/GenBank/DDBJ databases">
        <title>Multiple horizontal gene transfer events from other fungi enriched the ability of initially mycotrophic Trichoderma (Ascomycota) to feed on dead plant biomass.</title>
        <authorList>
            <consortium name="DOE Joint Genome Institute"/>
            <person name="Aerts A."/>
            <person name="Atanasova L."/>
            <person name="Chenthamara K."/>
            <person name="Zhang J."/>
            <person name="Grujic M."/>
            <person name="Henrissat B."/>
            <person name="Kuo A."/>
            <person name="Salamov A."/>
            <person name="Lipzen A."/>
            <person name="Labutti K."/>
            <person name="Barry K."/>
            <person name="Miao Y."/>
            <person name="Rahimi M.J."/>
            <person name="Shen Q."/>
            <person name="Grigoriev I.V."/>
            <person name="Kubicek C.P."/>
            <person name="Druzhinina I.S."/>
        </authorList>
    </citation>
    <scope>NUCLEOTIDE SEQUENCE [LARGE SCALE GENOMIC DNA]</scope>
    <source>
        <strain evidence="2 3">CBS 226.95</strain>
    </source>
</reference>
<organism evidence="2 3">
    <name type="scientific">Trichoderma harzianum CBS 226.95</name>
    <dbReference type="NCBI Taxonomy" id="983964"/>
    <lineage>
        <taxon>Eukaryota</taxon>
        <taxon>Fungi</taxon>
        <taxon>Dikarya</taxon>
        <taxon>Ascomycota</taxon>
        <taxon>Pezizomycotina</taxon>
        <taxon>Sordariomycetes</taxon>
        <taxon>Hypocreomycetidae</taxon>
        <taxon>Hypocreales</taxon>
        <taxon>Hypocreaceae</taxon>
        <taxon>Trichoderma</taxon>
    </lineage>
</organism>
<dbReference type="AlphaFoldDB" id="A0A2T4A3P2"/>
<feature type="region of interest" description="Disordered" evidence="1">
    <location>
        <begin position="65"/>
        <end position="90"/>
    </location>
</feature>
<sequence>MLALLALAETVPKRRLPSPPSRSRMTAASGPGPGPRSRSRFRSWFRSKSKYVRVVLVLRSMSRVDQKKRCRHTGTRWRPPGSSLPKDSPSQRVRCCTAVLLRRFSVLSLVGAT</sequence>